<evidence type="ECO:0000256" key="1">
    <source>
        <dbReference type="ARBA" id="ARBA00022603"/>
    </source>
</evidence>
<dbReference type="InterPro" id="IPR041698">
    <property type="entry name" value="Methyltransf_25"/>
</dbReference>
<keyword evidence="2 4" id="KW-0808">Transferase</keyword>
<dbReference type="Proteomes" id="UP000595349">
    <property type="component" value="Chromosome"/>
</dbReference>
<organism evidence="4 5">
    <name type="scientific">Salicibibacter cibi</name>
    <dbReference type="NCBI Taxonomy" id="2743001"/>
    <lineage>
        <taxon>Bacteria</taxon>
        <taxon>Bacillati</taxon>
        <taxon>Bacillota</taxon>
        <taxon>Bacilli</taxon>
        <taxon>Bacillales</taxon>
        <taxon>Bacillaceae</taxon>
        <taxon>Salicibibacter</taxon>
    </lineage>
</organism>
<dbReference type="CDD" id="cd02440">
    <property type="entry name" value="AdoMet_MTases"/>
    <property type="match status" value="1"/>
</dbReference>
<proteinExistence type="predicted"/>
<dbReference type="GO" id="GO:0008168">
    <property type="term" value="F:methyltransferase activity"/>
    <property type="evidence" value="ECO:0007669"/>
    <property type="project" value="UniProtKB-KW"/>
</dbReference>
<evidence type="ECO:0000313" key="4">
    <source>
        <dbReference type="EMBL" id="QQK81500.1"/>
    </source>
</evidence>
<sequence length="243" mass="28048">MMDQKWNESDTEVFLRYGRVFVPERGELAKTFIDLIPANHDEDFVVVDIATGGGWLTETIASTFPKAHVIALDGSPEMLKYTKDRLEQYADRLEFRHFDLFDASWLNDLPNKVRCFVSSLAIHHITFQQKQDLFKKLYSNLHNNGALLIADIVKPVNEIGRRSMSRSWDDVTKKQSLNLEGNLQAYEYFLNTEWNLFEHPDDPVDKPSTLLEQLNALQQAGFSDIDAWWVKAGHALFGGYKYE</sequence>
<name>A0A7T7CGS6_9BACI</name>
<evidence type="ECO:0000259" key="3">
    <source>
        <dbReference type="Pfam" id="PF13649"/>
    </source>
</evidence>
<keyword evidence="5" id="KW-1185">Reference proteome</keyword>
<dbReference type="KEGG" id="scib:HUG20_17330"/>
<dbReference type="PANTHER" id="PTHR43861:SF1">
    <property type="entry name" value="TRANS-ACONITATE 2-METHYLTRANSFERASE"/>
    <property type="match status" value="1"/>
</dbReference>
<evidence type="ECO:0000313" key="5">
    <source>
        <dbReference type="Proteomes" id="UP000595349"/>
    </source>
</evidence>
<dbReference type="GO" id="GO:0032259">
    <property type="term" value="P:methylation"/>
    <property type="evidence" value="ECO:0007669"/>
    <property type="project" value="UniProtKB-KW"/>
</dbReference>
<protein>
    <submittedName>
        <fullName evidence="4">Class I SAM-dependent methyltransferase</fullName>
    </submittedName>
</protein>
<dbReference type="PANTHER" id="PTHR43861">
    <property type="entry name" value="TRANS-ACONITATE 2-METHYLTRANSFERASE-RELATED"/>
    <property type="match status" value="1"/>
</dbReference>
<dbReference type="EMBL" id="CP054706">
    <property type="protein sequence ID" value="QQK81500.1"/>
    <property type="molecule type" value="Genomic_DNA"/>
</dbReference>
<evidence type="ECO:0000256" key="2">
    <source>
        <dbReference type="ARBA" id="ARBA00022679"/>
    </source>
</evidence>
<feature type="domain" description="Methyltransferase" evidence="3">
    <location>
        <begin position="46"/>
        <end position="145"/>
    </location>
</feature>
<dbReference type="Pfam" id="PF13649">
    <property type="entry name" value="Methyltransf_25"/>
    <property type="match status" value="1"/>
</dbReference>
<dbReference type="Gene3D" id="3.40.50.150">
    <property type="entry name" value="Vaccinia Virus protein VP39"/>
    <property type="match status" value="1"/>
</dbReference>
<keyword evidence="1 4" id="KW-0489">Methyltransferase</keyword>
<dbReference type="InterPro" id="IPR029063">
    <property type="entry name" value="SAM-dependent_MTases_sf"/>
</dbReference>
<accession>A0A7T7CGS6</accession>
<dbReference type="SUPFAM" id="SSF53335">
    <property type="entry name" value="S-adenosyl-L-methionine-dependent methyltransferases"/>
    <property type="match status" value="1"/>
</dbReference>
<gene>
    <name evidence="4" type="ORF">HUG20_17330</name>
</gene>
<dbReference type="AlphaFoldDB" id="A0A7T7CGS6"/>
<reference evidence="4 5" key="1">
    <citation type="submission" date="2020-06" db="EMBL/GenBank/DDBJ databases">
        <title>Genomic analysis of Salicibibacter sp. NKC21-4.</title>
        <authorList>
            <person name="Oh Y.J."/>
        </authorList>
    </citation>
    <scope>NUCLEOTIDE SEQUENCE [LARGE SCALE GENOMIC DNA]</scope>
    <source>
        <strain evidence="4 5">NKC21-4</strain>
    </source>
</reference>